<organism evidence="11 12">
    <name type="scientific">Blattamonas nauphoetae</name>
    <dbReference type="NCBI Taxonomy" id="2049346"/>
    <lineage>
        <taxon>Eukaryota</taxon>
        <taxon>Metamonada</taxon>
        <taxon>Preaxostyla</taxon>
        <taxon>Oxymonadida</taxon>
        <taxon>Blattamonas</taxon>
    </lineage>
</organism>
<keyword evidence="12" id="KW-1185">Reference proteome</keyword>
<accession>A0ABQ9XLQ2</accession>
<evidence type="ECO:0000256" key="4">
    <source>
        <dbReference type="ARBA" id="ARBA00022679"/>
    </source>
</evidence>
<keyword evidence="5" id="KW-0545">Nucleotide biosynthesis</keyword>
<evidence type="ECO:0000256" key="5">
    <source>
        <dbReference type="ARBA" id="ARBA00022727"/>
    </source>
</evidence>
<sequence>MAETEQRNQVLILCNTKSDYFSKLLLNSIRHILPESSMLEVTRKAFPDGERYYRIEVDNQLALFGKDCIFVASLLDDDDYMEFYRIAYTLDQLGARSRIFVIPYLGCAWLNEDLQHGEVSYLKANAQLFSAITTSGFGNSFLFMDLHHVQFLHYLEGSTLHVELQSYAALSQAMEENGFFSSDFMFASADLGRVKTIDLWSKKYKTDVAFVRKEPDPVDGTTRTSVIGQVKNKNVIIYDDMIRSGRTILAATHALLEEGALSVRVVASHLCCSEKTIQQLIASPITHIICTNSHPTTQSPLINDRFTIVDVTPLFSYAVNQILRPNISPTLDEMQPFFEIERAMSAFSYRTPSPAAGTFYAPQASRVPATESVPFQVGLQQYTPTQQRTTGHD</sequence>
<evidence type="ECO:0000259" key="10">
    <source>
        <dbReference type="Pfam" id="PF13793"/>
    </source>
</evidence>
<evidence type="ECO:0000313" key="11">
    <source>
        <dbReference type="EMBL" id="KAK2951176.1"/>
    </source>
</evidence>
<keyword evidence="7" id="KW-0418">Kinase</keyword>
<dbReference type="Proteomes" id="UP001281761">
    <property type="component" value="Unassembled WGS sequence"/>
</dbReference>
<evidence type="ECO:0000256" key="8">
    <source>
        <dbReference type="ARBA" id="ARBA00022840"/>
    </source>
</evidence>
<protein>
    <recommendedName>
        <fullName evidence="3">ribose-phosphate diphosphokinase</fullName>
        <ecNumber evidence="3">2.7.6.1</ecNumber>
    </recommendedName>
</protein>
<evidence type="ECO:0000313" key="12">
    <source>
        <dbReference type="Proteomes" id="UP001281761"/>
    </source>
</evidence>
<comment type="caution">
    <text evidence="11">The sequence shown here is derived from an EMBL/GenBank/DDBJ whole genome shotgun (WGS) entry which is preliminary data.</text>
</comment>
<reference evidence="11 12" key="1">
    <citation type="journal article" date="2022" name="bioRxiv">
        <title>Genomics of Preaxostyla Flagellates Illuminates Evolutionary Transitions and the Path Towards Mitochondrial Loss.</title>
        <authorList>
            <person name="Novak L.V.F."/>
            <person name="Treitli S.C."/>
            <person name="Pyrih J."/>
            <person name="Halakuc P."/>
            <person name="Pipaliya S.V."/>
            <person name="Vacek V."/>
            <person name="Brzon O."/>
            <person name="Soukal P."/>
            <person name="Eme L."/>
            <person name="Dacks J.B."/>
            <person name="Karnkowska A."/>
            <person name="Elias M."/>
            <person name="Hampl V."/>
        </authorList>
    </citation>
    <scope>NUCLEOTIDE SEQUENCE [LARGE SCALE GENOMIC DNA]</scope>
    <source>
        <strain evidence="11">NAU3</strain>
        <tissue evidence="11">Gut</tissue>
    </source>
</reference>
<dbReference type="InterPro" id="IPR000836">
    <property type="entry name" value="PRTase_dom"/>
</dbReference>
<dbReference type="PANTHER" id="PTHR10210">
    <property type="entry name" value="RIBOSE-PHOSPHATE DIPHOSPHOKINASE FAMILY MEMBER"/>
    <property type="match status" value="1"/>
</dbReference>
<evidence type="ECO:0000256" key="6">
    <source>
        <dbReference type="ARBA" id="ARBA00022741"/>
    </source>
</evidence>
<name>A0ABQ9XLQ2_9EUKA</name>
<dbReference type="GO" id="GO:0004749">
    <property type="term" value="F:ribose phosphate diphosphokinase activity"/>
    <property type="evidence" value="ECO:0007669"/>
    <property type="project" value="UniProtKB-EC"/>
</dbReference>
<dbReference type="InterPro" id="IPR029099">
    <property type="entry name" value="Pribosyltran_N"/>
</dbReference>
<dbReference type="InterPro" id="IPR029057">
    <property type="entry name" value="PRTase-like"/>
</dbReference>
<dbReference type="CDD" id="cd06223">
    <property type="entry name" value="PRTases_typeI"/>
    <property type="match status" value="1"/>
</dbReference>
<dbReference type="Pfam" id="PF14572">
    <property type="entry name" value="Pribosyl_synth"/>
    <property type="match status" value="1"/>
</dbReference>
<evidence type="ECO:0000256" key="7">
    <source>
        <dbReference type="ARBA" id="ARBA00022777"/>
    </source>
</evidence>
<evidence type="ECO:0000256" key="1">
    <source>
        <dbReference type="ARBA" id="ARBA00004996"/>
    </source>
</evidence>
<evidence type="ECO:0000256" key="2">
    <source>
        <dbReference type="ARBA" id="ARBA00006478"/>
    </source>
</evidence>
<keyword evidence="6" id="KW-0547">Nucleotide-binding</keyword>
<keyword evidence="8" id="KW-0067">ATP-binding</keyword>
<dbReference type="InterPro" id="IPR005946">
    <property type="entry name" value="Rib-P_diPkinase"/>
</dbReference>
<dbReference type="Gene3D" id="3.40.50.2020">
    <property type="match status" value="2"/>
</dbReference>
<proteinExistence type="inferred from homology"/>
<dbReference type="EMBL" id="JARBJD010000123">
    <property type="protein sequence ID" value="KAK2951176.1"/>
    <property type="molecule type" value="Genomic_DNA"/>
</dbReference>
<evidence type="ECO:0000256" key="3">
    <source>
        <dbReference type="ARBA" id="ARBA00013247"/>
    </source>
</evidence>
<evidence type="ECO:0000256" key="9">
    <source>
        <dbReference type="ARBA" id="ARBA00049535"/>
    </source>
</evidence>
<comment type="pathway">
    <text evidence="1">Metabolic intermediate biosynthesis; 5-phospho-alpha-D-ribose 1-diphosphate biosynthesis; 5-phospho-alpha-D-ribose 1-diphosphate from D-ribose 5-phosphate (route I): step 1/1.</text>
</comment>
<feature type="domain" description="Ribose-phosphate pyrophosphokinase N-terminal" evidence="10">
    <location>
        <begin position="35"/>
        <end position="130"/>
    </location>
</feature>
<dbReference type="SMART" id="SM01400">
    <property type="entry name" value="Pribosyltran_N"/>
    <property type="match status" value="1"/>
</dbReference>
<dbReference type="NCBIfam" id="TIGR01251">
    <property type="entry name" value="ribP_PPkin"/>
    <property type="match status" value="1"/>
</dbReference>
<dbReference type="SUPFAM" id="SSF53271">
    <property type="entry name" value="PRTase-like"/>
    <property type="match status" value="2"/>
</dbReference>
<dbReference type="EC" id="2.7.6.1" evidence="3"/>
<dbReference type="Pfam" id="PF13793">
    <property type="entry name" value="Pribosyltran_N"/>
    <property type="match status" value="1"/>
</dbReference>
<dbReference type="PANTHER" id="PTHR10210:SF32">
    <property type="entry name" value="RIBOSE-PHOSPHATE PYROPHOSPHOKINASE 2"/>
    <property type="match status" value="1"/>
</dbReference>
<comment type="catalytic activity">
    <reaction evidence="9">
        <text>D-ribose 5-phosphate + ATP = 5-phospho-alpha-D-ribose 1-diphosphate + AMP + H(+)</text>
        <dbReference type="Rhea" id="RHEA:15609"/>
        <dbReference type="ChEBI" id="CHEBI:15378"/>
        <dbReference type="ChEBI" id="CHEBI:30616"/>
        <dbReference type="ChEBI" id="CHEBI:58017"/>
        <dbReference type="ChEBI" id="CHEBI:78346"/>
        <dbReference type="ChEBI" id="CHEBI:456215"/>
        <dbReference type="EC" id="2.7.6.1"/>
    </reaction>
</comment>
<keyword evidence="4 11" id="KW-0808">Transferase</keyword>
<gene>
    <name evidence="11" type="ORF">BLNAU_13914</name>
</gene>
<comment type="similarity">
    <text evidence="2">Belongs to the ribose-phosphate pyrophosphokinase family.</text>
</comment>